<proteinExistence type="predicted"/>
<dbReference type="EMBL" id="BMIK01000033">
    <property type="protein sequence ID" value="GGC49326.1"/>
    <property type="molecule type" value="Genomic_DNA"/>
</dbReference>
<sequence>MILLLATGLIFNSCSKDRDDDPNPKTEQTDVYVAGEAFIGGQYVATVWKNGVATKLGSGADESTANAVFVSGNDVYVAGSEFNASAKRVAKLWKNGVATDLTDGTNSANAFTIFISGSDVYVGGYEIMSGTDRGKIWKNGKLYWTAPPTANTLREVSSIYVQGTDVYVAGYIGGSGTQYYWVNPTAAVPKLVNVPDLDNINSLVVSGSDVYTAGSKGTVARYLKNTEVTNLTDGSKDAACNSIFLSGSDIYAGGFQDPAAKLWKNGIASNLNGGTKDARISSVYVWNNKVYAAGDNDNQAVVWENGTPKVLAEKGFAYAVFVVDKK</sequence>
<gene>
    <name evidence="1" type="ORF">GCM10011386_47030</name>
</gene>
<organism evidence="1 2">
    <name type="scientific">Parapedobacter defluvii</name>
    <dbReference type="NCBI Taxonomy" id="2045106"/>
    <lineage>
        <taxon>Bacteria</taxon>
        <taxon>Pseudomonadati</taxon>
        <taxon>Bacteroidota</taxon>
        <taxon>Sphingobacteriia</taxon>
        <taxon>Sphingobacteriales</taxon>
        <taxon>Sphingobacteriaceae</taxon>
        <taxon>Parapedobacter</taxon>
    </lineage>
</organism>
<evidence type="ECO:0000313" key="2">
    <source>
        <dbReference type="Proteomes" id="UP000597338"/>
    </source>
</evidence>
<accession>A0ABQ1MY62</accession>
<evidence type="ECO:0000313" key="1">
    <source>
        <dbReference type="EMBL" id="GGC49326.1"/>
    </source>
</evidence>
<dbReference type="SUPFAM" id="SSF63829">
    <property type="entry name" value="Calcium-dependent phosphotriesterase"/>
    <property type="match status" value="1"/>
</dbReference>
<dbReference type="Proteomes" id="UP000597338">
    <property type="component" value="Unassembled WGS sequence"/>
</dbReference>
<protein>
    <submittedName>
        <fullName evidence="1">Uncharacterized protein</fullName>
    </submittedName>
</protein>
<keyword evidence="2" id="KW-1185">Reference proteome</keyword>
<name>A0ABQ1MY62_9SPHI</name>
<comment type="caution">
    <text evidence="1">The sequence shown here is derived from an EMBL/GenBank/DDBJ whole genome shotgun (WGS) entry which is preliminary data.</text>
</comment>
<reference evidence="2" key="1">
    <citation type="journal article" date="2019" name="Int. J. Syst. Evol. Microbiol.">
        <title>The Global Catalogue of Microorganisms (GCM) 10K type strain sequencing project: providing services to taxonomists for standard genome sequencing and annotation.</title>
        <authorList>
            <consortium name="The Broad Institute Genomics Platform"/>
            <consortium name="The Broad Institute Genome Sequencing Center for Infectious Disease"/>
            <person name="Wu L."/>
            <person name="Ma J."/>
        </authorList>
    </citation>
    <scope>NUCLEOTIDE SEQUENCE [LARGE SCALE GENOMIC DNA]</scope>
    <source>
        <strain evidence="2">CGMCC 1.15342</strain>
    </source>
</reference>